<dbReference type="SUPFAM" id="SSF63411">
    <property type="entry name" value="LuxS/MPP-like metallohydrolase"/>
    <property type="match status" value="2"/>
</dbReference>
<accession>A0A4Q7J5V6</accession>
<protein>
    <submittedName>
        <fullName evidence="3">Insulinase family protein</fullName>
    </submittedName>
</protein>
<sequence>MTSLSTLPNGVRVVVDQRPDAAVCAIAVTVGAGASSDPRGGSGLAHLVEHLMFRRSPVSAGHLEQVRAVGGLCNATTGHDTTVYHSLVPAGETTAILRAEGRRFAPTAVTDSAVEAERGVVLAEIDEARGTSASGASWYAVAPALLGRTAAALAPHGDPDQLMTLRGDDCTGFVDRHYGADNLVVSVVGDAGTADVVALVERFFGGLRPCGASEAGPASGAHGPAPDPVPAEDGRLRAAVGFPVPDPELDRAAYLAHVLLARVLSTHHFPALSAGRAELARATMSVGPGGRWLRRRRADLALAELTASRGDVGDLAGLLLLTLDHVRRHGIDDRARMRAVRRLQLEQHHLVDDPLRHAIGLGRAEALGFGHRSWTGLSAELAGLPPQAAREAAERLLAGPRTVLPVDPGGSR</sequence>
<name>A0A4Q7J5V6_9PSEU</name>
<dbReference type="GO" id="GO:0046872">
    <property type="term" value="F:metal ion binding"/>
    <property type="evidence" value="ECO:0007669"/>
    <property type="project" value="InterPro"/>
</dbReference>
<proteinExistence type="predicted"/>
<feature type="domain" description="Peptidase M16 N-terminal" evidence="1">
    <location>
        <begin position="12"/>
        <end position="128"/>
    </location>
</feature>
<dbReference type="OrthoDB" id="4002340at2"/>
<dbReference type="InterPro" id="IPR007863">
    <property type="entry name" value="Peptidase_M16_C"/>
</dbReference>
<dbReference type="Proteomes" id="UP000292003">
    <property type="component" value="Unassembled WGS sequence"/>
</dbReference>
<evidence type="ECO:0000313" key="4">
    <source>
        <dbReference type="Proteomes" id="UP000292003"/>
    </source>
</evidence>
<dbReference type="Gene3D" id="3.30.830.10">
    <property type="entry name" value="Metalloenzyme, LuxS/M16 peptidase-like"/>
    <property type="match status" value="1"/>
</dbReference>
<keyword evidence="4" id="KW-1185">Reference proteome</keyword>
<dbReference type="InterPro" id="IPR011765">
    <property type="entry name" value="Pept_M16_N"/>
</dbReference>
<dbReference type="Pfam" id="PF05193">
    <property type="entry name" value="Peptidase_M16_C"/>
    <property type="match status" value="1"/>
</dbReference>
<evidence type="ECO:0000313" key="3">
    <source>
        <dbReference type="EMBL" id="RZQ62981.1"/>
    </source>
</evidence>
<gene>
    <name evidence="3" type="ORF">EWH70_14895</name>
</gene>
<feature type="domain" description="Peptidase M16 C-terminal" evidence="2">
    <location>
        <begin position="168"/>
        <end position="268"/>
    </location>
</feature>
<organism evidence="3 4">
    <name type="scientific">Amycolatopsis suaedae</name>
    <dbReference type="NCBI Taxonomy" id="2510978"/>
    <lineage>
        <taxon>Bacteria</taxon>
        <taxon>Bacillati</taxon>
        <taxon>Actinomycetota</taxon>
        <taxon>Actinomycetes</taxon>
        <taxon>Pseudonocardiales</taxon>
        <taxon>Pseudonocardiaceae</taxon>
        <taxon>Amycolatopsis</taxon>
    </lineage>
</organism>
<comment type="caution">
    <text evidence="3">The sequence shown here is derived from an EMBL/GenBank/DDBJ whole genome shotgun (WGS) entry which is preliminary data.</text>
</comment>
<evidence type="ECO:0000259" key="2">
    <source>
        <dbReference type="Pfam" id="PF05193"/>
    </source>
</evidence>
<reference evidence="3 4" key="1">
    <citation type="submission" date="2019-02" db="EMBL/GenBank/DDBJ databases">
        <title>Draft genome sequence of Amycolatopsis sp. 8-3EHSu isolated from roots of Suaeda maritima.</title>
        <authorList>
            <person name="Duangmal K."/>
            <person name="Chantavorakit T."/>
        </authorList>
    </citation>
    <scope>NUCLEOTIDE SEQUENCE [LARGE SCALE GENOMIC DNA]</scope>
    <source>
        <strain evidence="3 4">8-3EHSu</strain>
    </source>
</reference>
<dbReference type="PANTHER" id="PTHR11851">
    <property type="entry name" value="METALLOPROTEASE"/>
    <property type="match status" value="1"/>
</dbReference>
<dbReference type="PANTHER" id="PTHR11851:SF220">
    <property type="entry name" value="PEPTIDASE M16 DOMAIN PROTEIN"/>
    <property type="match status" value="1"/>
</dbReference>
<dbReference type="InterPro" id="IPR011249">
    <property type="entry name" value="Metalloenz_LuxS/M16"/>
</dbReference>
<dbReference type="EMBL" id="SFCC01000007">
    <property type="protein sequence ID" value="RZQ62981.1"/>
    <property type="molecule type" value="Genomic_DNA"/>
</dbReference>
<dbReference type="RefSeq" id="WP_130475985.1">
    <property type="nucleotide sequence ID" value="NZ_SFCC01000007.1"/>
</dbReference>
<evidence type="ECO:0000259" key="1">
    <source>
        <dbReference type="Pfam" id="PF00675"/>
    </source>
</evidence>
<dbReference type="Pfam" id="PF00675">
    <property type="entry name" value="Peptidase_M16"/>
    <property type="match status" value="1"/>
</dbReference>
<dbReference type="AlphaFoldDB" id="A0A4Q7J5V6"/>
<dbReference type="InterPro" id="IPR050361">
    <property type="entry name" value="MPP/UQCRC_Complex"/>
</dbReference>